<evidence type="ECO:0000256" key="3">
    <source>
        <dbReference type="ARBA" id="ARBA00022448"/>
    </source>
</evidence>
<evidence type="ECO:0000256" key="9">
    <source>
        <dbReference type="ARBA" id="ARBA00023136"/>
    </source>
</evidence>
<dbReference type="InterPro" id="IPR036228">
    <property type="entry name" value="ATP_synth_F0_dsu_sf_mt"/>
</dbReference>
<gene>
    <name evidence="11" type="ORF">QBZ16_004294</name>
</gene>
<keyword evidence="8" id="KW-0496">Mitochondrion</keyword>
<sequence length="179" mass="19790">MLRVAVTRAVARSNAVRAFASQAPATSQSDFEALAAVIDSDEGRRQLAGIRAQFIEAQNRLEELDSQTGPKIDWAELKKNVDPTLVAAHDEAFKGIKWPTFDSSATVADVKAKFAEFKKQAEALSAQAEKAVAEIEKEVAKTERIKEKVSSMTIDEYLEEFPEETKVIDEQSLKDSMMP</sequence>
<protein>
    <recommendedName>
        <fullName evidence="13">ATP synthase subunit d, mitochondrial</fullName>
    </recommendedName>
</protein>
<dbReference type="GO" id="GO:0015078">
    <property type="term" value="F:proton transmembrane transporter activity"/>
    <property type="evidence" value="ECO:0007669"/>
    <property type="project" value="InterPro"/>
</dbReference>
<comment type="subcellular location">
    <subcellularLocation>
        <location evidence="1">Mitochondrion inner membrane</location>
    </subcellularLocation>
</comment>
<dbReference type="Proteomes" id="UP001255856">
    <property type="component" value="Unassembled WGS sequence"/>
</dbReference>
<comment type="similarity">
    <text evidence="2">Belongs to the ATPase d subunit family.</text>
</comment>
<dbReference type="Gene3D" id="6.10.280.70">
    <property type="match status" value="1"/>
</dbReference>
<dbReference type="GO" id="GO:0005743">
    <property type="term" value="C:mitochondrial inner membrane"/>
    <property type="evidence" value="ECO:0007669"/>
    <property type="project" value="UniProtKB-SubCell"/>
</dbReference>
<evidence type="ECO:0000313" key="11">
    <source>
        <dbReference type="EMBL" id="KAK2077449.1"/>
    </source>
</evidence>
<dbReference type="Pfam" id="PF05873">
    <property type="entry name" value="Mt_ATP-synt_D"/>
    <property type="match status" value="1"/>
</dbReference>
<evidence type="ECO:0000256" key="6">
    <source>
        <dbReference type="ARBA" id="ARBA00022792"/>
    </source>
</evidence>
<feature type="coiled-coil region" evidence="10">
    <location>
        <begin position="107"/>
        <end position="152"/>
    </location>
</feature>
<keyword evidence="7" id="KW-0406">Ion transport</keyword>
<evidence type="ECO:0000313" key="12">
    <source>
        <dbReference type="Proteomes" id="UP001255856"/>
    </source>
</evidence>
<comment type="caution">
    <text evidence="11">The sequence shown here is derived from an EMBL/GenBank/DDBJ whole genome shotgun (WGS) entry which is preliminary data.</text>
</comment>
<dbReference type="GO" id="GO:0045259">
    <property type="term" value="C:proton-transporting ATP synthase complex"/>
    <property type="evidence" value="ECO:0007669"/>
    <property type="project" value="UniProtKB-KW"/>
</dbReference>
<dbReference type="InterPro" id="IPR008689">
    <property type="entry name" value="ATP_synth_F0_dsu_mt"/>
</dbReference>
<evidence type="ECO:0000256" key="4">
    <source>
        <dbReference type="ARBA" id="ARBA00022547"/>
    </source>
</evidence>
<keyword evidence="6" id="KW-0999">Mitochondrion inner membrane</keyword>
<keyword evidence="3" id="KW-0813">Transport</keyword>
<keyword evidence="4" id="KW-0138">CF(0)</keyword>
<evidence type="ECO:0000256" key="8">
    <source>
        <dbReference type="ARBA" id="ARBA00023128"/>
    </source>
</evidence>
<proteinExistence type="inferred from homology"/>
<accession>A0AAD9IFH7</accession>
<evidence type="ECO:0008006" key="13">
    <source>
        <dbReference type="Google" id="ProtNLM"/>
    </source>
</evidence>
<dbReference type="AlphaFoldDB" id="A0AAD9IFH7"/>
<reference evidence="11" key="1">
    <citation type="submission" date="2021-01" db="EMBL/GenBank/DDBJ databases">
        <authorList>
            <person name="Eckstrom K.M.E."/>
        </authorList>
    </citation>
    <scope>NUCLEOTIDE SEQUENCE</scope>
    <source>
        <strain evidence="11">UVCC 0001</strain>
    </source>
</reference>
<evidence type="ECO:0000256" key="5">
    <source>
        <dbReference type="ARBA" id="ARBA00022781"/>
    </source>
</evidence>
<name>A0AAD9IFH7_PROWI</name>
<keyword evidence="5" id="KW-0375">Hydrogen ion transport</keyword>
<dbReference type="SUPFAM" id="SSF161065">
    <property type="entry name" value="ATP synthase D chain-like"/>
    <property type="match status" value="1"/>
</dbReference>
<evidence type="ECO:0000256" key="10">
    <source>
        <dbReference type="SAM" id="Coils"/>
    </source>
</evidence>
<keyword evidence="12" id="KW-1185">Reference proteome</keyword>
<evidence type="ECO:0000256" key="1">
    <source>
        <dbReference type="ARBA" id="ARBA00004273"/>
    </source>
</evidence>
<evidence type="ECO:0000256" key="7">
    <source>
        <dbReference type="ARBA" id="ARBA00023065"/>
    </source>
</evidence>
<keyword evidence="9" id="KW-0472">Membrane</keyword>
<organism evidence="11 12">
    <name type="scientific">Prototheca wickerhamii</name>
    <dbReference type="NCBI Taxonomy" id="3111"/>
    <lineage>
        <taxon>Eukaryota</taxon>
        <taxon>Viridiplantae</taxon>
        <taxon>Chlorophyta</taxon>
        <taxon>core chlorophytes</taxon>
        <taxon>Trebouxiophyceae</taxon>
        <taxon>Chlorellales</taxon>
        <taxon>Chlorellaceae</taxon>
        <taxon>Prototheca</taxon>
    </lineage>
</organism>
<dbReference type="PANTHER" id="PTHR12700">
    <property type="entry name" value="ATP SYNTHASE SUBUNIT D, MITOCHONDRIAL"/>
    <property type="match status" value="1"/>
</dbReference>
<dbReference type="GO" id="GO:0015986">
    <property type="term" value="P:proton motive force-driven ATP synthesis"/>
    <property type="evidence" value="ECO:0007669"/>
    <property type="project" value="InterPro"/>
</dbReference>
<evidence type="ECO:0000256" key="2">
    <source>
        <dbReference type="ARBA" id="ARBA00006842"/>
    </source>
</evidence>
<dbReference type="EMBL" id="JASFZW010000006">
    <property type="protein sequence ID" value="KAK2077449.1"/>
    <property type="molecule type" value="Genomic_DNA"/>
</dbReference>
<keyword evidence="10" id="KW-0175">Coiled coil</keyword>